<dbReference type="InterPro" id="IPR035959">
    <property type="entry name" value="RutC-like_sf"/>
</dbReference>
<dbReference type="STRING" id="931890.G8JTD7"/>
<feature type="domain" description="Diphthamide synthase" evidence="6">
    <location>
        <begin position="1"/>
        <end position="254"/>
    </location>
</feature>
<dbReference type="KEGG" id="erc:Ecym_4223"/>
<sequence>MKFVALFSGGKDSCYNILHCIKNGHQLVALANLHPKDENQQELDSFMFQTVGHDIVSYYGDCIGLPLFRQAINANSSRNVALNYSQTDGDEVEDLYVLLQRVKDEIPEVEAVSVGAILSSYQRTRVEDVCFRSGLVVLSFLWQRNELELMTEMCSMSIQGGDEAESSDGLPKMDARLIKVAAIGLDQKHLGKSLPEVFPTLLDLNSKYEVHICGEGGEFESMVLDAPFFERGKLEMISLEYMPHQNDGVYNAKLTVKFVPRNLKTPVIDQLQELPVPSLENEWVEIYKTMMNGDLEEVQEPCLDYSEHHVVSGENIVNNMLYINNLRPRVEGSLIDQASDVFNQLDEILKRRGVFRSQILSSSLLLSDMRNFSEINGIYSSFFDISKVGPLPPSRACIESSLLPSNICLQLSVILDTQTSVVQRGKVSANDDKDGLHVQSRSYWCPCNIGPYSQVTWAKNDKNKVVYTSGQIALLPSSMDLCVTLLNEPKNDLNVGISQAVLSLRHFHTLKNTVGAQNQLSMICYISDAYMAPIVSEAWTLYCSDMSIDSQNTLITVLVSHLPKDALCEWGGIAYNEKYVVDEDTDFDGSFKSRTRDIESLVSQSVVGSNNYNSIFIENNELIRKFTTLFIDNDEDVVNIIKKLTNCQIALYYSPIRSVTLPMESHVEYVPVNGVYDESGDLKKYALSIKH</sequence>
<dbReference type="CDD" id="cd06156">
    <property type="entry name" value="eu_AANH_C_2"/>
    <property type="match status" value="1"/>
</dbReference>
<dbReference type="Gene3D" id="3.40.50.620">
    <property type="entry name" value="HUPs"/>
    <property type="match status" value="1"/>
</dbReference>
<evidence type="ECO:0000256" key="5">
    <source>
        <dbReference type="ARBA" id="ARBA00048108"/>
    </source>
</evidence>
<dbReference type="EC" id="6.3.1.14" evidence="1"/>
<keyword evidence="8" id="KW-1185">Reference proteome</keyword>
<dbReference type="NCBIfam" id="TIGR00290">
    <property type="entry name" value="MJ0570_dom"/>
    <property type="match status" value="1"/>
</dbReference>
<dbReference type="InterPro" id="IPR030662">
    <property type="entry name" value="DPH6/MJ0570"/>
</dbReference>
<gene>
    <name evidence="7" type="ordered locus">Ecym_4223</name>
</gene>
<organism evidence="7 8">
    <name type="scientific">Eremothecium cymbalariae (strain CBS 270.75 / DBVPG 7215 / KCTC 17166 / NRRL Y-17582)</name>
    <name type="common">Yeast</name>
    <dbReference type="NCBI Taxonomy" id="931890"/>
    <lineage>
        <taxon>Eukaryota</taxon>
        <taxon>Fungi</taxon>
        <taxon>Dikarya</taxon>
        <taxon>Ascomycota</taxon>
        <taxon>Saccharomycotina</taxon>
        <taxon>Saccharomycetes</taxon>
        <taxon>Saccharomycetales</taxon>
        <taxon>Saccharomycetaceae</taxon>
        <taxon>Eremothecium</taxon>
    </lineage>
</organism>
<comment type="catalytic activity">
    <reaction evidence="5">
        <text>diphthine-[translation elongation factor 2] + NH4(+) + ATP = diphthamide-[translation elongation factor 2] + AMP + diphosphate + H(+)</text>
        <dbReference type="Rhea" id="RHEA:19753"/>
        <dbReference type="Rhea" id="RHEA-COMP:10172"/>
        <dbReference type="Rhea" id="RHEA-COMP:10174"/>
        <dbReference type="ChEBI" id="CHEBI:15378"/>
        <dbReference type="ChEBI" id="CHEBI:16692"/>
        <dbReference type="ChEBI" id="CHEBI:28938"/>
        <dbReference type="ChEBI" id="CHEBI:30616"/>
        <dbReference type="ChEBI" id="CHEBI:33019"/>
        <dbReference type="ChEBI" id="CHEBI:82696"/>
        <dbReference type="ChEBI" id="CHEBI:456215"/>
        <dbReference type="EC" id="6.3.1.14"/>
    </reaction>
</comment>
<dbReference type="InterPro" id="IPR002761">
    <property type="entry name" value="Diphthami_syn_dom"/>
</dbReference>
<dbReference type="PANTHER" id="PTHR12196:SF2">
    <property type="entry name" value="DIPHTHINE--AMMONIA LIGASE"/>
    <property type="match status" value="1"/>
</dbReference>
<dbReference type="FunCoup" id="G8JTD7">
    <property type="interactions" value="96"/>
</dbReference>
<accession>G8JTD7</accession>
<dbReference type="EMBL" id="CP002500">
    <property type="protein sequence ID" value="AET39290.1"/>
    <property type="molecule type" value="Genomic_DNA"/>
</dbReference>
<dbReference type="InterPro" id="IPR006175">
    <property type="entry name" value="YjgF/YER057c/UK114"/>
</dbReference>
<dbReference type="RefSeq" id="XP_003646107.1">
    <property type="nucleotide sequence ID" value="XM_003646059.1"/>
</dbReference>
<dbReference type="Gene3D" id="3.30.1330.40">
    <property type="entry name" value="RutC-like"/>
    <property type="match status" value="2"/>
</dbReference>
<name>G8JTD7_ERECY</name>
<proteinExistence type="predicted"/>
<evidence type="ECO:0000313" key="7">
    <source>
        <dbReference type="EMBL" id="AET39290.1"/>
    </source>
</evidence>
<dbReference type="CDD" id="cd01994">
    <property type="entry name" value="AANH_PF0828-like"/>
    <property type="match status" value="1"/>
</dbReference>
<dbReference type="GeneID" id="11469411"/>
<dbReference type="GO" id="GO:0017178">
    <property type="term" value="F:diphthine-ammonia ligase activity"/>
    <property type="evidence" value="ECO:0007669"/>
    <property type="project" value="UniProtKB-EC"/>
</dbReference>
<dbReference type="HOGENOM" id="CLU_010289_2_1_1"/>
<dbReference type="Gene3D" id="3.90.1490.10">
    <property type="entry name" value="putative n-type atp pyrophosphatase, domain 2"/>
    <property type="match status" value="1"/>
</dbReference>
<evidence type="ECO:0000256" key="1">
    <source>
        <dbReference type="ARBA" id="ARBA00012089"/>
    </source>
</evidence>
<protein>
    <recommendedName>
        <fullName evidence="2">Diphthine--ammonia ligase</fullName>
        <ecNumber evidence="1">6.3.1.14</ecNumber>
    </recommendedName>
    <alternativeName>
        <fullName evidence="3">Diphthamide synthase</fullName>
    </alternativeName>
    <alternativeName>
        <fullName evidence="4">Diphthamide synthetase</fullName>
    </alternativeName>
</protein>
<dbReference type="OrthoDB" id="686384at2759"/>
<dbReference type="Pfam" id="PF01042">
    <property type="entry name" value="Ribonuc_L-PSP"/>
    <property type="match status" value="1"/>
</dbReference>
<reference evidence="8" key="1">
    <citation type="journal article" date="2012" name="G3 (Bethesda)">
        <title>Pichia sorbitophila, an interspecies yeast hybrid reveals early steps of genome resolution following polyploidization.</title>
        <authorList>
            <person name="Leh Louis V."/>
            <person name="Despons L."/>
            <person name="Friedrich A."/>
            <person name="Martin T."/>
            <person name="Durrens P."/>
            <person name="Casaregola S."/>
            <person name="Neuveglise C."/>
            <person name="Fairhead C."/>
            <person name="Marck C."/>
            <person name="Cruz J.A."/>
            <person name="Straub M.L."/>
            <person name="Kugler V."/>
            <person name="Sacerdot C."/>
            <person name="Uzunov Z."/>
            <person name="Thierry A."/>
            <person name="Weiss S."/>
            <person name="Bleykasten C."/>
            <person name="De Montigny J."/>
            <person name="Jacques N."/>
            <person name="Jung P."/>
            <person name="Lemaire M."/>
            <person name="Mallet S."/>
            <person name="Morel G."/>
            <person name="Richard G.F."/>
            <person name="Sarkar A."/>
            <person name="Savel G."/>
            <person name="Schacherer J."/>
            <person name="Seret M.L."/>
            <person name="Talla E."/>
            <person name="Samson G."/>
            <person name="Jubin C."/>
            <person name="Poulain J."/>
            <person name="Vacherie B."/>
            <person name="Barbe V."/>
            <person name="Pelletier E."/>
            <person name="Sherman D.J."/>
            <person name="Westhof E."/>
            <person name="Weissenbach J."/>
            <person name="Baret P.V."/>
            <person name="Wincker P."/>
            <person name="Gaillardin C."/>
            <person name="Dujon B."/>
            <person name="Souciet J.L."/>
        </authorList>
    </citation>
    <scope>NUCLEOTIDE SEQUENCE [LARGE SCALE GENOMIC DNA]</scope>
    <source>
        <strain evidence="8">CBS 270.75 / DBVPG 7215 / KCTC 17166 / NRRL Y-17582</strain>
    </source>
</reference>
<evidence type="ECO:0000256" key="4">
    <source>
        <dbReference type="ARBA" id="ARBA00031552"/>
    </source>
</evidence>
<dbReference type="FunFam" id="3.40.50.620:FF:000145">
    <property type="entry name" value="ATP-binding domain containing protein"/>
    <property type="match status" value="1"/>
</dbReference>
<dbReference type="Proteomes" id="UP000006790">
    <property type="component" value="Chromosome 4"/>
</dbReference>
<dbReference type="PANTHER" id="PTHR12196">
    <property type="entry name" value="DOMAIN OF UNKNOWN FUNCTION 71 DUF71 -CONTAINING PROTEIN"/>
    <property type="match status" value="1"/>
</dbReference>
<dbReference type="Pfam" id="PF01902">
    <property type="entry name" value="Diphthami_syn_2"/>
    <property type="match status" value="1"/>
</dbReference>
<dbReference type="InterPro" id="IPR014729">
    <property type="entry name" value="Rossmann-like_a/b/a_fold"/>
</dbReference>
<evidence type="ECO:0000313" key="8">
    <source>
        <dbReference type="Proteomes" id="UP000006790"/>
    </source>
</evidence>
<dbReference type="SUPFAM" id="SSF52402">
    <property type="entry name" value="Adenine nucleotide alpha hydrolases-like"/>
    <property type="match status" value="1"/>
</dbReference>
<dbReference type="InParanoid" id="G8JTD7"/>
<evidence type="ECO:0000259" key="6">
    <source>
        <dbReference type="Pfam" id="PF01902"/>
    </source>
</evidence>
<evidence type="ECO:0000256" key="2">
    <source>
        <dbReference type="ARBA" id="ARBA00018426"/>
    </source>
</evidence>
<dbReference type="eggNOG" id="KOG2317">
    <property type="taxonomic scope" value="Eukaryota"/>
</dbReference>
<evidence type="ECO:0000256" key="3">
    <source>
        <dbReference type="ARBA" id="ARBA00029814"/>
    </source>
</evidence>
<dbReference type="eggNOG" id="KOG2316">
    <property type="taxonomic scope" value="Eukaryota"/>
</dbReference>
<dbReference type="AlphaFoldDB" id="G8JTD7"/>
<dbReference type="GO" id="GO:0017183">
    <property type="term" value="P:protein histidyl modification to diphthamide"/>
    <property type="evidence" value="ECO:0007669"/>
    <property type="project" value="EnsemblFungi"/>
</dbReference>
<dbReference type="SUPFAM" id="SSF55298">
    <property type="entry name" value="YjgF-like"/>
    <property type="match status" value="2"/>
</dbReference>
<dbReference type="OMA" id="HCRLAQS"/>